<dbReference type="Pfam" id="PF00106">
    <property type="entry name" value="adh_short"/>
    <property type="match status" value="1"/>
</dbReference>
<evidence type="ECO:0000256" key="1">
    <source>
        <dbReference type="ARBA" id="ARBA00006484"/>
    </source>
</evidence>
<keyword evidence="4" id="KW-1185">Reference proteome</keyword>
<dbReference type="InterPro" id="IPR002347">
    <property type="entry name" value="SDR_fam"/>
</dbReference>
<dbReference type="PANTHER" id="PTHR42760:SF123">
    <property type="entry name" value="OXIDOREDUCTASE"/>
    <property type="match status" value="1"/>
</dbReference>
<evidence type="ECO:0000313" key="4">
    <source>
        <dbReference type="Proteomes" id="UP000017404"/>
    </source>
</evidence>
<dbReference type="Gene3D" id="3.40.50.720">
    <property type="entry name" value="NAD(P)-binding Rossmann-like Domain"/>
    <property type="match status" value="1"/>
</dbReference>
<dbReference type="RefSeq" id="WP_018678159.1">
    <property type="nucleotide sequence ID" value="NZ_AYEV01000049.1"/>
</dbReference>
<dbReference type="AlphaFoldDB" id="V2W0E1"/>
<proteinExistence type="inferred from homology"/>
<dbReference type="GO" id="GO:0030497">
    <property type="term" value="P:fatty acid elongation"/>
    <property type="evidence" value="ECO:0007669"/>
    <property type="project" value="TreeGrafter"/>
</dbReference>
<dbReference type="InterPro" id="IPR036291">
    <property type="entry name" value="NAD(P)-bd_dom_sf"/>
</dbReference>
<dbReference type="Proteomes" id="UP000017404">
    <property type="component" value="Unassembled WGS sequence"/>
</dbReference>
<dbReference type="PRINTS" id="PR00080">
    <property type="entry name" value="SDRFAMILY"/>
</dbReference>
<comment type="similarity">
    <text evidence="1 2">Belongs to the short-chain dehydrogenases/reductases (SDR) family.</text>
</comment>
<dbReference type="GO" id="GO:0016616">
    <property type="term" value="F:oxidoreductase activity, acting on the CH-OH group of donors, NAD or NADP as acceptor"/>
    <property type="evidence" value="ECO:0007669"/>
    <property type="project" value="TreeGrafter"/>
</dbReference>
<name>V2W0E1_9GAMM</name>
<accession>V2W0E1</accession>
<dbReference type="NCBIfam" id="NF009463">
    <property type="entry name" value="PRK12823.1"/>
    <property type="match status" value="1"/>
</dbReference>
<protein>
    <submittedName>
        <fullName evidence="3">1,6-dihydroxycyclohexa-2,4-diene-1-carboxylate dehydrogenase</fullName>
    </submittedName>
</protein>
<dbReference type="OrthoDB" id="9803333at2"/>
<dbReference type="InterPro" id="IPR047686">
    <property type="entry name" value="BenD"/>
</dbReference>
<dbReference type="NCBIfam" id="NF040811">
    <property type="entry name" value="BenD"/>
    <property type="match status" value="1"/>
</dbReference>
<evidence type="ECO:0000256" key="2">
    <source>
        <dbReference type="RuleBase" id="RU000363"/>
    </source>
</evidence>
<dbReference type="EMBL" id="AYEV01000049">
    <property type="protein sequence ID" value="ESK53459.1"/>
    <property type="molecule type" value="Genomic_DNA"/>
</dbReference>
<dbReference type="PATRIC" id="fig|1120928.5.peg.3405"/>
<dbReference type="PANTHER" id="PTHR42760">
    <property type="entry name" value="SHORT-CHAIN DEHYDROGENASES/REDUCTASES FAMILY MEMBER"/>
    <property type="match status" value="1"/>
</dbReference>
<reference evidence="3 4" key="1">
    <citation type="submission" date="2013-10" db="EMBL/GenBank/DDBJ databases">
        <title>The Genome Sequence of Acinetobacter tjernbergiae CIP107465.</title>
        <authorList>
            <consortium name="The Broad Institute Genomics Platform"/>
            <consortium name="The Broad Institute Genome Sequencing Center for Infectious Disease"/>
            <person name="Cerqueira G."/>
            <person name="Feldgarden M."/>
            <person name="Courvalin P."/>
            <person name="Grillot-Courvalin C."/>
            <person name="Clermont D."/>
            <person name="Rocha E."/>
            <person name="Yoon E.-J."/>
            <person name="Nemec A."/>
            <person name="Young S.K."/>
            <person name="Zeng Q."/>
            <person name="Gargeya S."/>
            <person name="Fitzgerald M."/>
            <person name="Abouelleil A."/>
            <person name="Alvarado L."/>
            <person name="Berlin A.M."/>
            <person name="Chapman S.B."/>
            <person name="Gainer-Dewar J."/>
            <person name="Goldberg J."/>
            <person name="Gnerre S."/>
            <person name="Griggs A."/>
            <person name="Gujja S."/>
            <person name="Hansen M."/>
            <person name="Howarth C."/>
            <person name="Imamovic A."/>
            <person name="Ireland A."/>
            <person name="Larimer J."/>
            <person name="McCowan C."/>
            <person name="Murphy C."/>
            <person name="Pearson M."/>
            <person name="Poon T.W."/>
            <person name="Priest M."/>
            <person name="Roberts A."/>
            <person name="Saif S."/>
            <person name="Shea T."/>
            <person name="Sykes S."/>
            <person name="Wortman J."/>
            <person name="Nusbaum C."/>
            <person name="Birren B."/>
        </authorList>
    </citation>
    <scope>NUCLEOTIDE SEQUENCE [LARGE SCALE GENOMIC DNA]</scope>
    <source>
        <strain evidence="3 4">CIP 107465</strain>
    </source>
</reference>
<dbReference type="PROSITE" id="PS00061">
    <property type="entry name" value="ADH_SHORT"/>
    <property type="match status" value="1"/>
</dbReference>
<dbReference type="eggNOG" id="COG1028">
    <property type="taxonomic scope" value="Bacteria"/>
</dbReference>
<comment type="caution">
    <text evidence="3">The sequence shown here is derived from an EMBL/GenBank/DDBJ whole genome shotgun (WGS) entry which is preliminary data.</text>
</comment>
<dbReference type="PRINTS" id="PR00081">
    <property type="entry name" value="GDHRDH"/>
</dbReference>
<gene>
    <name evidence="3" type="ORF">F990_03365</name>
</gene>
<dbReference type="CDD" id="cd08937">
    <property type="entry name" value="DHB_DH-like_SDR_c"/>
    <property type="match status" value="1"/>
</dbReference>
<dbReference type="InterPro" id="IPR020904">
    <property type="entry name" value="Sc_DH/Rdtase_CS"/>
</dbReference>
<dbReference type="SUPFAM" id="SSF51735">
    <property type="entry name" value="NAD(P)-binding Rossmann-fold domains"/>
    <property type="match status" value="1"/>
</dbReference>
<dbReference type="STRING" id="202955.GCA_000759995_02211"/>
<organism evidence="3 4">
    <name type="scientific">Acinetobacter tjernbergiae DSM 14971 = CIP 107465</name>
    <dbReference type="NCBI Taxonomy" id="1120928"/>
    <lineage>
        <taxon>Bacteria</taxon>
        <taxon>Pseudomonadati</taxon>
        <taxon>Pseudomonadota</taxon>
        <taxon>Gammaproteobacteria</taxon>
        <taxon>Moraxellales</taxon>
        <taxon>Moraxellaceae</taxon>
        <taxon>Acinetobacter</taxon>
    </lineage>
</organism>
<evidence type="ECO:0000313" key="3">
    <source>
        <dbReference type="EMBL" id="ESK53459.1"/>
    </source>
</evidence>
<dbReference type="FunFam" id="3.40.50.720:FF:000084">
    <property type="entry name" value="Short-chain dehydrogenase reductase"/>
    <property type="match status" value="1"/>
</dbReference>
<sequence length="261" mass="28087">MIFPDRFKDKIVIVTGAAQGIGRGVALRIAAENGQVILADRSDLVDEVAHEIMRSGGVAITVKTDLETFVGAQTVVNQAIEHFGRVDVLINNVGGAIWMKPYDAFSEEEIIKEINRSLFPTLWCCRAVLPEMLKEKSGVIVNVSSIATRGINRIPYSAAKGGVNALTASLAFEHAKDGIRVNAIATGGTDAPPRKVPRNSTPLTEDEKVWMQQVVDQTKERSLMGRYGTIDEQVNAIVFLASDESSYMTGSVIAVGGGDQG</sequence>